<proteinExistence type="predicted"/>
<dbReference type="KEGG" id="vg:9926522"/>
<accession>E5EPM2</accession>
<gene>
    <name evidence="1" type="ORF">Acj9p088</name>
</gene>
<dbReference type="Proteomes" id="UP000008731">
    <property type="component" value="Segment"/>
</dbReference>
<name>E5EPM2_9CAUD</name>
<organism evidence="1 2">
    <name type="scientific">Acinetobacter phage Acj9</name>
    <dbReference type="NCBI Taxonomy" id="760939"/>
    <lineage>
        <taxon>Viruses</taxon>
        <taxon>Duplodnaviria</taxon>
        <taxon>Heunggongvirae</taxon>
        <taxon>Uroviricota</taxon>
        <taxon>Caudoviricetes</taxon>
        <taxon>Pantevenvirales</taxon>
        <taxon>Straboviridae</taxon>
        <taxon>Twarogvirinae</taxon>
        <taxon>Acajnonavirus</taxon>
        <taxon>Acajnonavirus acj9</taxon>
    </lineage>
</organism>
<dbReference type="RefSeq" id="YP_004010225.1">
    <property type="nucleotide sequence ID" value="NC_014663.1"/>
</dbReference>
<keyword evidence="2" id="KW-1185">Reference proteome</keyword>
<dbReference type="EMBL" id="HM004124">
    <property type="protein sequence ID" value="ADG59988.1"/>
    <property type="molecule type" value="Genomic_DNA"/>
</dbReference>
<protein>
    <submittedName>
        <fullName evidence="1">Conserved hypothetical phage protein</fullName>
    </submittedName>
</protein>
<reference evidence="1 2" key="1">
    <citation type="journal article" date="2010" name="Virol. J.">
        <title>Genomes of the T4-related bacteriophages as windows on microbial genome evolution.</title>
        <authorList>
            <person name="Petrov V.M."/>
            <person name="Ratnayaka S."/>
            <person name="Nolan J.M."/>
            <person name="Miller E.S."/>
            <person name="Karam J.D."/>
        </authorList>
    </citation>
    <scope>NUCLEOTIDE SEQUENCE [LARGE SCALE GENOMIC DNA]</scope>
</reference>
<dbReference type="GeneID" id="9926522"/>
<evidence type="ECO:0000313" key="2">
    <source>
        <dbReference type="Proteomes" id="UP000008731"/>
    </source>
</evidence>
<evidence type="ECO:0000313" key="1">
    <source>
        <dbReference type="EMBL" id="ADG59988.1"/>
    </source>
</evidence>
<sequence length="304" mass="35067">MRKLIVPIFSMRSYETGLYSVLKDGNFQLQLARSMPGDLICVPYDSSDTKELGDLFPNHSFVQLQYPKNALETRETFWSMNQVIVDDICESFNCDMIVTDITGYAGRHKVIFNFNITKDPENPRAYIDKFIDIDVESVNRSFRTFVLNWSQMNYLIQMGADSSKLRISQKVINRDIIDAYLCGYAPINLGSGIFHPFRISDPCYDFDDVYQHAQNRMLTLFVTDPNDTLDKDKYPAAVLFKPNKRDYYRVLASGPTIIYNENPDKVFHPGLAEFIYFGANIICGYNVPKRKDILIDKGLDVWLD</sequence>
<dbReference type="OrthoDB" id="4578at10239"/>